<protein>
    <submittedName>
        <fullName evidence="7">Neutral zinc metallopeptidase</fullName>
    </submittedName>
</protein>
<dbReference type="RefSeq" id="WP_344243754.1">
    <property type="nucleotide sequence ID" value="NZ_BAAAHH010000025.1"/>
</dbReference>
<keyword evidence="2 6" id="KW-0812">Transmembrane</keyword>
<evidence type="ECO:0000256" key="2">
    <source>
        <dbReference type="ARBA" id="ARBA00022692"/>
    </source>
</evidence>
<name>A0ABN1RPS5_9ACTN</name>
<dbReference type="Pfam" id="PF04228">
    <property type="entry name" value="Zn_peptidase"/>
    <property type="match status" value="1"/>
</dbReference>
<reference evidence="7 8" key="1">
    <citation type="journal article" date="2019" name="Int. J. Syst. Evol. Microbiol.">
        <title>The Global Catalogue of Microorganisms (GCM) 10K type strain sequencing project: providing services to taxonomists for standard genome sequencing and annotation.</title>
        <authorList>
            <consortium name="The Broad Institute Genomics Platform"/>
            <consortium name="The Broad Institute Genome Sequencing Center for Infectious Disease"/>
            <person name="Wu L."/>
            <person name="Ma J."/>
        </authorList>
    </citation>
    <scope>NUCLEOTIDE SEQUENCE [LARGE SCALE GENOMIC DNA]</scope>
    <source>
        <strain evidence="7 8">JCM 10696</strain>
    </source>
</reference>
<evidence type="ECO:0000313" key="7">
    <source>
        <dbReference type="EMBL" id="GAA0961337.1"/>
    </source>
</evidence>
<evidence type="ECO:0000256" key="1">
    <source>
        <dbReference type="ARBA" id="ARBA00004167"/>
    </source>
</evidence>
<dbReference type="Proteomes" id="UP001500665">
    <property type="component" value="Unassembled WGS sequence"/>
</dbReference>
<keyword evidence="4 6" id="KW-0472">Membrane</keyword>
<evidence type="ECO:0000256" key="5">
    <source>
        <dbReference type="SAM" id="MobiDB-lite"/>
    </source>
</evidence>
<accession>A0ABN1RPS5</accession>
<dbReference type="PANTHER" id="PTHR30168:SF0">
    <property type="entry name" value="INNER MEMBRANE PROTEIN"/>
    <property type="match status" value="1"/>
</dbReference>
<dbReference type="InterPro" id="IPR007343">
    <property type="entry name" value="Uncharacterised_pept_Zn_put"/>
</dbReference>
<comment type="subcellular location">
    <subcellularLocation>
        <location evidence="1">Membrane</location>
        <topology evidence="1">Single-pass membrane protein</topology>
    </subcellularLocation>
</comment>
<organism evidence="7 8">
    <name type="scientific">Actinocorallia libanotica</name>
    <dbReference type="NCBI Taxonomy" id="46162"/>
    <lineage>
        <taxon>Bacteria</taxon>
        <taxon>Bacillati</taxon>
        <taxon>Actinomycetota</taxon>
        <taxon>Actinomycetes</taxon>
        <taxon>Streptosporangiales</taxon>
        <taxon>Thermomonosporaceae</taxon>
        <taxon>Actinocorallia</taxon>
    </lineage>
</organism>
<dbReference type="EMBL" id="BAAAHH010000025">
    <property type="protein sequence ID" value="GAA0961337.1"/>
    <property type="molecule type" value="Genomic_DNA"/>
</dbReference>
<evidence type="ECO:0000256" key="4">
    <source>
        <dbReference type="ARBA" id="ARBA00023136"/>
    </source>
</evidence>
<gene>
    <name evidence="7" type="ORF">GCM10009550_53790</name>
</gene>
<comment type="caution">
    <text evidence="7">The sequence shown here is derived from an EMBL/GenBank/DDBJ whole genome shotgun (WGS) entry which is preliminary data.</text>
</comment>
<feature type="transmembrane region" description="Helical" evidence="6">
    <location>
        <begin position="25"/>
        <end position="45"/>
    </location>
</feature>
<evidence type="ECO:0000256" key="6">
    <source>
        <dbReference type="SAM" id="Phobius"/>
    </source>
</evidence>
<feature type="region of interest" description="Disordered" evidence="5">
    <location>
        <begin position="1"/>
        <end position="22"/>
    </location>
</feature>
<keyword evidence="3 6" id="KW-1133">Transmembrane helix</keyword>
<sequence length="289" mass="30436">MDFNDDVRLDPSQVETGGGGRGRGVAAGGGVLGILGLLAALFFGVDPFGGGQDGTGQNGQEVRGAGELQEKCLTGADAERGGDCLVVGVVNSVQGYWKKEFAASGLTYDQARTQIFEGATQTACGYATKDVGPFYCPADQKVYLDLTFFDDLKTRYGAQGGDAAQAYVIGHEYGHHVQNLLGVTKRVDQGATGASSASVRLELQADCYAGVWMHNAVQTGYLAKVTRTDLDQALSAAEAVGDDRIQERSRGHVQPDSFTHGTSAQRADWLTTGYSSGDPDRCDTFKGGI</sequence>
<evidence type="ECO:0000256" key="3">
    <source>
        <dbReference type="ARBA" id="ARBA00022989"/>
    </source>
</evidence>
<feature type="region of interest" description="Disordered" evidence="5">
    <location>
        <begin position="245"/>
        <end position="264"/>
    </location>
</feature>
<keyword evidence="8" id="KW-1185">Reference proteome</keyword>
<dbReference type="PANTHER" id="PTHR30168">
    <property type="entry name" value="PUTATIVE MEMBRANE PROTEIN YPFJ"/>
    <property type="match status" value="1"/>
</dbReference>
<proteinExistence type="predicted"/>
<evidence type="ECO:0000313" key="8">
    <source>
        <dbReference type="Proteomes" id="UP001500665"/>
    </source>
</evidence>